<organism evidence="1 2">
    <name type="scientific">Leucogyrophana mollusca</name>
    <dbReference type="NCBI Taxonomy" id="85980"/>
    <lineage>
        <taxon>Eukaryota</taxon>
        <taxon>Fungi</taxon>
        <taxon>Dikarya</taxon>
        <taxon>Basidiomycota</taxon>
        <taxon>Agaricomycotina</taxon>
        <taxon>Agaricomycetes</taxon>
        <taxon>Agaricomycetidae</taxon>
        <taxon>Boletales</taxon>
        <taxon>Boletales incertae sedis</taxon>
        <taxon>Leucogyrophana</taxon>
    </lineage>
</organism>
<gene>
    <name evidence="1" type="ORF">BV22DRAFT_1025439</name>
</gene>
<proteinExistence type="predicted"/>
<dbReference type="EMBL" id="MU266891">
    <property type="protein sequence ID" value="KAH7917948.1"/>
    <property type="molecule type" value="Genomic_DNA"/>
</dbReference>
<reference evidence="1" key="1">
    <citation type="journal article" date="2021" name="New Phytol.">
        <title>Evolutionary innovations through gain and loss of genes in the ectomycorrhizal Boletales.</title>
        <authorList>
            <person name="Wu G."/>
            <person name="Miyauchi S."/>
            <person name="Morin E."/>
            <person name="Kuo A."/>
            <person name="Drula E."/>
            <person name="Varga T."/>
            <person name="Kohler A."/>
            <person name="Feng B."/>
            <person name="Cao Y."/>
            <person name="Lipzen A."/>
            <person name="Daum C."/>
            <person name="Hundley H."/>
            <person name="Pangilinan J."/>
            <person name="Johnson J."/>
            <person name="Barry K."/>
            <person name="LaButti K."/>
            <person name="Ng V."/>
            <person name="Ahrendt S."/>
            <person name="Min B."/>
            <person name="Choi I.G."/>
            <person name="Park H."/>
            <person name="Plett J.M."/>
            <person name="Magnuson J."/>
            <person name="Spatafora J.W."/>
            <person name="Nagy L.G."/>
            <person name="Henrissat B."/>
            <person name="Grigoriev I.V."/>
            <person name="Yang Z.L."/>
            <person name="Xu J."/>
            <person name="Martin F.M."/>
        </authorList>
    </citation>
    <scope>NUCLEOTIDE SEQUENCE</scope>
    <source>
        <strain evidence="1">KUC20120723A-06</strain>
    </source>
</reference>
<evidence type="ECO:0000313" key="2">
    <source>
        <dbReference type="Proteomes" id="UP000790709"/>
    </source>
</evidence>
<keyword evidence="2" id="KW-1185">Reference proteome</keyword>
<comment type="caution">
    <text evidence="1">The sequence shown here is derived from an EMBL/GenBank/DDBJ whole genome shotgun (WGS) entry which is preliminary data.</text>
</comment>
<dbReference type="Proteomes" id="UP000790709">
    <property type="component" value="Unassembled WGS sequence"/>
</dbReference>
<evidence type="ECO:0000313" key="1">
    <source>
        <dbReference type="EMBL" id="KAH7917948.1"/>
    </source>
</evidence>
<sequence length="132" mass="14142">MSLVAAAVGLITIRLPFLLIIPSQVERVLQLLADANIKLSDIDLSGKKPAKTPLKHNKATGKESGSGLAFSEANWGAATRSYMKAIERRGDEVIIVACNLAHNLVTRRCGGQSRASATTVDEDESEDERALV</sequence>
<protein>
    <submittedName>
        <fullName evidence="1">Uncharacterized protein</fullName>
    </submittedName>
</protein>
<name>A0ACB8AY46_9AGAM</name>
<accession>A0ACB8AY46</accession>